<name>A0A4Y7KQI3_PAPSO</name>
<accession>A0A4Y7KQI3</accession>
<dbReference type="AlphaFoldDB" id="A0A4Y7KQI3"/>
<organism evidence="1 2">
    <name type="scientific">Papaver somniferum</name>
    <name type="common">Opium poppy</name>
    <dbReference type="NCBI Taxonomy" id="3469"/>
    <lineage>
        <taxon>Eukaryota</taxon>
        <taxon>Viridiplantae</taxon>
        <taxon>Streptophyta</taxon>
        <taxon>Embryophyta</taxon>
        <taxon>Tracheophyta</taxon>
        <taxon>Spermatophyta</taxon>
        <taxon>Magnoliopsida</taxon>
        <taxon>Ranunculales</taxon>
        <taxon>Papaveraceae</taxon>
        <taxon>Papaveroideae</taxon>
        <taxon>Papaver</taxon>
    </lineage>
</organism>
<evidence type="ECO:0000313" key="2">
    <source>
        <dbReference type="Proteomes" id="UP000316621"/>
    </source>
</evidence>
<dbReference type="Proteomes" id="UP000316621">
    <property type="component" value="Chromosome 8"/>
</dbReference>
<proteinExistence type="predicted"/>
<protein>
    <submittedName>
        <fullName evidence="1">Uncharacterized protein</fullName>
    </submittedName>
</protein>
<keyword evidence="2" id="KW-1185">Reference proteome</keyword>
<gene>
    <name evidence="1" type="ORF">C5167_050571</name>
</gene>
<sequence>MLNYNFTVRMLSVSVGNYYVDIAGQKLILAKNVVALFKKEKYIKGLQNLCAENLMEFLGQAWSGQKPFNFPTDHARNLQGLLLGRLEGVKETDTD</sequence>
<dbReference type="Gramene" id="RZC75087">
    <property type="protein sequence ID" value="RZC75087"/>
    <property type="gene ID" value="C5167_050571"/>
</dbReference>
<evidence type="ECO:0000313" key="1">
    <source>
        <dbReference type="EMBL" id="RZC75087.1"/>
    </source>
</evidence>
<reference evidence="1 2" key="1">
    <citation type="journal article" date="2018" name="Science">
        <title>The opium poppy genome and morphinan production.</title>
        <authorList>
            <person name="Guo L."/>
            <person name="Winzer T."/>
            <person name="Yang X."/>
            <person name="Li Y."/>
            <person name="Ning Z."/>
            <person name="He Z."/>
            <person name="Teodor R."/>
            <person name="Lu Y."/>
            <person name="Bowser T.A."/>
            <person name="Graham I.A."/>
            <person name="Ye K."/>
        </authorList>
    </citation>
    <scope>NUCLEOTIDE SEQUENCE [LARGE SCALE GENOMIC DNA]</scope>
    <source>
        <strain evidence="2">cv. HN1</strain>
        <tissue evidence="1">Leaves</tissue>
    </source>
</reference>
<dbReference type="EMBL" id="CM010722">
    <property type="protein sequence ID" value="RZC75087.1"/>
    <property type="molecule type" value="Genomic_DNA"/>
</dbReference>